<keyword evidence="2" id="KW-0812">Transmembrane</keyword>
<evidence type="ECO:0000256" key="2">
    <source>
        <dbReference type="SAM" id="Phobius"/>
    </source>
</evidence>
<organism evidence="3 4">
    <name type="scientific">Cyphellophora attinorum</name>
    <dbReference type="NCBI Taxonomy" id="1664694"/>
    <lineage>
        <taxon>Eukaryota</taxon>
        <taxon>Fungi</taxon>
        <taxon>Dikarya</taxon>
        <taxon>Ascomycota</taxon>
        <taxon>Pezizomycotina</taxon>
        <taxon>Eurotiomycetes</taxon>
        <taxon>Chaetothyriomycetidae</taxon>
        <taxon>Chaetothyriales</taxon>
        <taxon>Cyphellophoraceae</taxon>
        <taxon>Cyphellophora</taxon>
    </lineage>
</organism>
<sequence length="250" mass="27843">MVVIWGLDLHDLQWSKFKSSYMFGNRDYHLRRTKFVVYQIAMILCVVSESVGTAALSNYVDQQDEIEMLHSSAHVHNDNFVGIAAYNIFVGIAVATIFGAAFFFDLFFPTRYEPMNIRWAWRISAVVVSIMALGDAIAFTVIVATGKAWISADSADQLAIAQEAIDPPLRYRDNAKAIVSLVLLWVGWVATVASTCIMFAFYQHVGKYGPLSHGARWRQGADDGGKPPLTSQQLAAAQRTNGTQMRENRV</sequence>
<proteinExistence type="predicted"/>
<protein>
    <submittedName>
        <fullName evidence="3">Uncharacterized protein</fullName>
    </submittedName>
</protein>
<feature type="transmembrane region" description="Helical" evidence="2">
    <location>
        <begin position="80"/>
        <end position="107"/>
    </location>
</feature>
<evidence type="ECO:0000256" key="1">
    <source>
        <dbReference type="SAM" id="MobiDB-lite"/>
    </source>
</evidence>
<dbReference type="RefSeq" id="XP_017998778.1">
    <property type="nucleotide sequence ID" value="XM_018146188.1"/>
</dbReference>
<dbReference type="VEuPathDB" id="FungiDB:AB675_5938"/>
<accession>A0A0N1NY68</accession>
<dbReference type="OrthoDB" id="3596006at2759"/>
<feature type="compositionally biased region" description="Polar residues" evidence="1">
    <location>
        <begin position="229"/>
        <end position="250"/>
    </location>
</feature>
<name>A0A0N1NY68_9EURO</name>
<keyword evidence="2" id="KW-1133">Transmembrane helix</keyword>
<reference evidence="3 4" key="1">
    <citation type="submission" date="2015-06" db="EMBL/GenBank/DDBJ databases">
        <title>Draft genome of the ant-associated black yeast Phialophora attae CBS 131958.</title>
        <authorList>
            <person name="Moreno L.F."/>
            <person name="Stielow B.J."/>
            <person name="de Hoog S."/>
            <person name="Vicente V.A."/>
            <person name="Weiss V.A."/>
            <person name="de Vries M."/>
            <person name="Cruz L.M."/>
            <person name="Souza E.M."/>
        </authorList>
    </citation>
    <scope>NUCLEOTIDE SEQUENCE [LARGE SCALE GENOMIC DNA]</scope>
    <source>
        <strain evidence="3 4">CBS 131958</strain>
    </source>
</reference>
<evidence type="ECO:0000313" key="3">
    <source>
        <dbReference type="EMBL" id="KPI38815.1"/>
    </source>
</evidence>
<dbReference type="Proteomes" id="UP000038010">
    <property type="component" value="Unassembled WGS sequence"/>
</dbReference>
<comment type="caution">
    <text evidence="3">The sequence shown here is derived from an EMBL/GenBank/DDBJ whole genome shotgun (WGS) entry which is preliminary data.</text>
</comment>
<feature type="region of interest" description="Disordered" evidence="1">
    <location>
        <begin position="219"/>
        <end position="250"/>
    </location>
</feature>
<dbReference type="EMBL" id="LFJN01000017">
    <property type="protein sequence ID" value="KPI38815.1"/>
    <property type="molecule type" value="Genomic_DNA"/>
</dbReference>
<evidence type="ECO:0000313" key="4">
    <source>
        <dbReference type="Proteomes" id="UP000038010"/>
    </source>
</evidence>
<gene>
    <name evidence="3" type="ORF">AB675_5938</name>
</gene>
<feature type="transmembrane region" description="Helical" evidence="2">
    <location>
        <begin position="177"/>
        <end position="202"/>
    </location>
</feature>
<feature type="transmembrane region" description="Helical" evidence="2">
    <location>
        <begin position="35"/>
        <end position="60"/>
    </location>
</feature>
<keyword evidence="4" id="KW-1185">Reference proteome</keyword>
<feature type="transmembrane region" description="Helical" evidence="2">
    <location>
        <begin position="119"/>
        <end position="144"/>
    </location>
</feature>
<keyword evidence="2" id="KW-0472">Membrane</keyword>
<dbReference type="GeneID" id="28738068"/>
<dbReference type="AlphaFoldDB" id="A0A0N1NY68"/>